<evidence type="ECO:0000313" key="2">
    <source>
        <dbReference type="Proteomes" id="UP000253831"/>
    </source>
</evidence>
<accession>A0A369XQI3</accession>
<dbReference type="AlphaFoldDB" id="A0A369XQI3"/>
<organism evidence="1 2">
    <name type="scientific">Candidatus Accumulibacter meliphilus</name>
    <dbReference type="NCBI Taxonomy" id="2211374"/>
    <lineage>
        <taxon>Bacteria</taxon>
        <taxon>Pseudomonadati</taxon>
        <taxon>Pseudomonadota</taxon>
        <taxon>Betaproteobacteria</taxon>
        <taxon>Candidatus Accumulibacter</taxon>
    </lineage>
</organism>
<proteinExistence type="predicted"/>
<evidence type="ECO:0000313" key="1">
    <source>
        <dbReference type="EMBL" id="RDE51640.1"/>
    </source>
</evidence>
<dbReference type="Proteomes" id="UP000253831">
    <property type="component" value="Unassembled WGS sequence"/>
</dbReference>
<comment type="caution">
    <text evidence="1">The sequence shown here is derived from an EMBL/GenBank/DDBJ whole genome shotgun (WGS) entry which is preliminary data.</text>
</comment>
<name>A0A369XQI3_9PROT</name>
<sequence length="28" mass="3119">MAIYNAEISAGSLMLPESRRIARLLLTQ</sequence>
<reference evidence="1 2" key="1">
    <citation type="submission" date="2018-05" db="EMBL/GenBank/DDBJ databases">
        <title>Integrated omic analyses show evidence that a Ca. Accumulibacter phosphatis strain performs denitrification under micro-aerobic conditions.</title>
        <authorList>
            <person name="Camejo P.Y."/>
            <person name="Katherine M.D."/>
            <person name="Daniel N.R."/>
        </authorList>
    </citation>
    <scope>NUCLEOTIDE SEQUENCE [LARGE SCALE GENOMIC DNA]</scope>
    <source>
        <strain evidence="1">UW-LDO-IC</strain>
    </source>
</reference>
<protein>
    <submittedName>
        <fullName evidence="1">DUF1819 domain-containing protein</fullName>
    </submittedName>
</protein>
<gene>
    <name evidence="1" type="ORF">DVS81_04455</name>
</gene>
<dbReference type="EMBL" id="QPGA01000005">
    <property type="protein sequence ID" value="RDE51640.1"/>
    <property type="molecule type" value="Genomic_DNA"/>
</dbReference>
<feature type="non-terminal residue" evidence="1">
    <location>
        <position position="28"/>
    </location>
</feature>